<dbReference type="AlphaFoldDB" id="A0A0B4CUP6"/>
<dbReference type="RefSeq" id="WP_039363707.1">
    <property type="nucleotide sequence ID" value="NZ_JWTA01000001.1"/>
</dbReference>
<accession>A0A0B4CUP6</accession>
<organism evidence="2 3">
    <name type="scientific">Chryseobacterium taiwanense</name>
    <dbReference type="NCBI Taxonomy" id="363331"/>
    <lineage>
        <taxon>Bacteria</taxon>
        <taxon>Pseudomonadati</taxon>
        <taxon>Bacteroidota</taxon>
        <taxon>Flavobacteriia</taxon>
        <taxon>Flavobacteriales</taxon>
        <taxon>Weeksellaceae</taxon>
        <taxon>Chryseobacterium group</taxon>
        <taxon>Chryseobacterium</taxon>
    </lineage>
</organism>
<keyword evidence="1" id="KW-0472">Membrane</keyword>
<sequence length="129" mass="14559">MLQRIQTIWTFLAVLAAVFLFVTGQDVIISDSFPVLNIACIALVLVGLLSVFSFKNRKRQILLNNISIIINALLIGILIYWLLKLSGGIQFPEKGIEPIFSLIAIICLFIANIYIKKDERLVKSVDRLR</sequence>
<dbReference type="InterPro" id="IPR025635">
    <property type="entry name" value="DUF4293"/>
</dbReference>
<gene>
    <name evidence="2" type="ORF">RM51_00275</name>
</gene>
<dbReference type="STRING" id="363331.RM51_00275"/>
<reference evidence="2 3" key="1">
    <citation type="submission" date="2014-12" db="EMBL/GenBank/DDBJ databases">
        <title>Genome sequencing of Chryseobacterium taiwanense TPW19.</title>
        <authorList>
            <person name="Tan P.W."/>
            <person name="Chan K.-G."/>
        </authorList>
    </citation>
    <scope>NUCLEOTIDE SEQUENCE [LARGE SCALE GENOMIC DNA]</scope>
    <source>
        <strain evidence="2 3">TPW19</strain>
    </source>
</reference>
<evidence type="ECO:0000256" key="1">
    <source>
        <dbReference type="SAM" id="Phobius"/>
    </source>
</evidence>
<evidence type="ECO:0000313" key="2">
    <source>
        <dbReference type="EMBL" id="KIC64939.1"/>
    </source>
</evidence>
<feature type="transmembrane region" description="Helical" evidence="1">
    <location>
        <begin position="95"/>
        <end position="115"/>
    </location>
</feature>
<keyword evidence="1" id="KW-1133">Transmembrane helix</keyword>
<evidence type="ECO:0000313" key="3">
    <source>
        <dbReference type="Proteomes" id="UP000031167"/>
    </source>
</evidence>
<keyword evidence="3" id="KW-1185">Reference proteome</keyword>
<name>A0A0B4CUP6_9FLAO</name>
<dbReference type="Pfam" id="PF14126">
    <property type="entry name" value="DUF4293"/>
    <property type="match status" value="1"/>
</dbReference>
<keyword evidence="1" id="KW-0812">Transmembrane</keyword>
<feature type="transmembrane region" description="Helical" evidence="1">
    <location>
        <begin position="61"/>
        <end position="83"/>
    </location>
</feature>
<dbReference type="EMBL" id="JWTA01000001">
    <property type="protein sequence ID" value="KIC64939.1"/>
    <property type="molecule type" value="Genomic_DNA"/>
</dbReference>
<evidence type="ECO:0008006" key="4">
    <source>
        <dbReference type="Google" id="ProtNLM"/>
    </source>
</evidence>
<protein>
    <recommendedName>
        <fullName evidence="4">Transcription termination factor Rho</fullName>
    </recommendedName>
</protein>
<dbReference type="OrthoDB" id="594989at2"/>
<proteinExistence type="predicted"/>
<comment type="caution">
    <text evidence="2">The sequence shown here is derived from an EMBL/GenBank/DDBJ whole genome shotgun (WGS) entry which is preliminary data.</text>
</comment>
<dbReference type="Proteomes" id="UP000031167">
    <property type="component" value="Unassembled WGS sequence"/>
</dbReference>
<feature type="transmembrane region" description="Helical" evidence="1">
    <location>
        <begin position="34"/>
        <end position="54"/>
    </location>
</feature>